<accession>A0A6A7N6Q7</accession>
<dbReference type="RefSeq" id="WP_152839965.1">
    <property type="nucleotide sequence ID" value="NZ_WHUG01000009.1"/>
</dbReference>
<keyword evidence="1" id="KW-1133">Transmembrane helix</keyword>
<dbReference type="EMBL" id="WHUG01000009">
    <property type="protein sequence ID" value="MQA40669.1"/>
    <property type="molecule type" value="Genomic_DNA"/>
</dbReference>
<evidence type="ECO:0000313" key="3">
    <source>
        <dbReference type="Proteomes" id="UP000440498"/>
    </source>
</evidence>
<dbReference type="Proteomes" id="UP000440498">
    <property type="component" value="Unassembled WGS sequence"/>
</dbReference>
<keyword evidence="1" id="KW-0812">Transmembrane</keyword>
<feature type="transmembrane region" description="Helical" evidence="1">
    <location>
        <begin position="78"/>
        <end position="103"/>
    </location>
</feature>
<evidence type="ECO:0000256" key="1">
    <source>
        <dbReference type="SAM" id="Phobius"/>
    </source>
</evidence>
<name>A0A6A7N6Q7_9BURK</name>
<dbReference type="AlphaFoldDB" id="A0A6A7N6Q7"/>
<keyword evidence="3" id="KW-1185">Reference proteome</keyword>
<protein>
    <submittedName>
        <fullName evidence="2">Uncharacterized protein</fullName>
    </submittedName>
</protein>
<comment type="caution">
    <text evidence="2">The sequence shown here is derived from an EMBL/GenBank/DDBJ whole genome shotgun (WGS) entry which is preliminary data.</text>
</comment>
<sequence length="138" mass="14991">MPACFYMEVQLVERFSFSMINHWSRISFWVLLFAPGVLYLAYTTRCRSFDNLPLAWLALGALATGAVALTYRNLSFTTWGWATAAALIQTSVLSLVLMLGSILPLTMTALGAMDNGGRHWPCNGTIPVGSASVPALSV</sequence>
<proteinExistence type="predicted"/>
<keyword evidence="1" id="KW-0472">Membrane</keyword>
<reference evidence="2 3" key="1">
    <citation type="submission" date="2019-10" db="EMBL/GenBank/DDBJ databases">
        <title>Two novel species isolated from a subtropical stream in China.</title>
        <authorList>
            <person name="Lu H."/>
        </authorList>
    </citation>
    <scope>NUCLEOTIDE SEQUENCE [LARGE SCALE GENOMIC DNA]</scope>
    <source>
        <strain evidence="2 3">FT29W</strain>
    </source>
</reference>
<gene>
    <name evidence="2" type="ORF">GEV02_21175</name>
</gene>
<evidence type="ECO:0000313" key="2">
    <source>
        <dbReference type="EMBL" id="MQA40669.1"/>
    </source>
</evidence>
<feature type="transmembrane region" description="Helical" evidence="1">
    <location>
        <begin position="54"/>
        <end position="72"/>
    </location>
</feature>
<feature type="transmembrane region" description="Helical" evidence="1">
    <location>
        <begin position="26"/>
        <end position="42"/>
    </location>
</feature>
<organism evidence="2 3">
    <name type="scientific">Rugamonas aquatica</name>
    <dbReference type="NCBI Taxonomy" id="2743357"/>
    <lineage>
        <taxon>Bacteria</taxon>
        <taxon>Pseudomonadati</taxon>
        <taxon>Pseudomonadota</taxon>
        <taxon>Betaproteobacteria</taxon>
        <taxon>Burkholderiales</taxon>
        <taxon>Oxalobacteraceae</taxon>
        <taxon>Telluria group</taxon>
        <taxon>Rugamonas</taxon>
    </lineage>
</organism>